<dbReference type="Proteomes" id="UP000001695">
    <property type="component" value="Chromosome"/>
</dbReference>
<dbReference type="RefSeq" id="WP_012383329.1">
    <property type="nucleotide sequence ID" value="NC_010581.1"/>
</dbReference>
<proteinExistence type="predicted"/>
<dbReference type="KEGG" id="bid:Bind_0317"/>
<dbReference type="eggNOG" id="COG3177">
    <property type="taxonomic scope" value="Bacteria"/>
</dbReference>
<organism evidence="1 2">
    <name type="scientific">Beijerinckia indica subsp. indica (strain ATCC 9039 / DSM 1715 / NCIMB 8712)</name>
    <dbReference type="NCBI Taxonomy" id="395963"/>
    <lineage>
        <taxon>Bacteria</taxon>
        <taxon>Pseudomonadati</taxon>
        <taxon>Pseudomonadota</taxon>
        <taxon>Alphaproteobacteria</taxon>
        <taxon>Hyphomicrobiales</taxon>
        <taxon>Beijerinckiaceae</taxon>
        <taxon>Beijerinckia</taxon>
    </lineage>
</organism>
<dbReference type="AlphaFoldDB" id="B2IDB4"/>
<reference evidence="1 2" key="2">
    <citation type="journal article" date="2010" name="J. Bacteriol.">
        <title>Complete genome sequence of Beijerinckia indica subsp. indica.</title>
        <authorList>
            <person name="Tamas I."/>
            <person name="Dedysh S.N."/>
            <person name="Liesack W."/>
            <person name="Stott M.B."/>
            <person name="Alam M."/>
            <person name="Murrell J.C."/>
            <person name="Dunfield P.F."/>
        </authorList>
    </citation>
    <scope>NUCLEOTIDE SEQUENCE [LARGE SCALE GENOMIC DNA]</scope>
    <source>
        <strain evidence="2">ATCC 9039 / DSM 1715 / NCIMB 8712</strain>
    </source>
</reference>
<name>B2IDB4_BEII9</name>
<evidence type="ECO:0000313" key="1">
    <source>
        <dbReference type="EMBL" id="ACB93971.1"/>
    </source>
</evidence>
<accession>B2IDB4</accession>
<dbReference type="InterPro" id="IPR036597">
    <property type="entry name" value="Fido-like_dom_sf"/>
</dbReference>
<evidence type="ECO:0000313" key="2">
    <source>
        <dbReference type="Proteomes" id="UP000001695"/>
    </source>
</evidence>
<dbReference type="STRING" id="395963.Bind_0317"/>
<gene>
    <name evidence="1" type="ordered locus">Bind_0317</name>
</gene>
<dbReference type="EMBL" id="CP001016">
    <property type="protein sequence ID" value="ACB93971.1"/>
    <property type="molecule type" value="Genomic_DNA"/>
</dbReference>
<keyword evidence="2" id="KW-1185">Reference proteome</keyword>
<sequence length="172" mass="19089">MNDDKAAKEAAVVDRGETIGLMEPMLVSESSKHRTALTDLAIELASRAAGFRRSLPQGVMTSLSDLVRAMNCYYSNLIEGHDTHPIDIERALKNDYSADAEKRNLQLEAKAHIIVQRWIDEGGLKGRRRAKMVSWKSIADFANCFPKICCGQKILTIVNCCKSKRVSCASTM</sequence>
<protein>
    <submittedName>
        <fullName evidence="1">Uncharacterized protein</fullName>
    </submittedName>
</protein>
<reference evidence="2" key="1">
    <citation type="submission" date="2008-03" db="EMBL/GenBank/DDBJ databases">
        <title>Complete sequence of chromosome of Beijerinckia indica subsp. indica ATCC 9039.</title>
        <authorList>
            <consortium name="US DOE Joint Genome Institute"/>
            <person name="Copeland A."/>
            <person name="Lucas S."/>
            <person name="Lapidus A."/>
            <person name="Glavina del Rio T."/>
            <person name="Dalin E."/>
            <person name="Tice H."/>
            <person name="Bruce D."/>
            <person name="Goodwin L."/>
            <person name="Pitluck S."/>
            <person name="LaButti K."/>
            <person name="Schmutz J."/>
            <person name="Larimer F."/>
            <person name="Land M."/>
            <person name="Hauser L."/>
            <person name="Kyrpides N."/>
            <person name="Mikhailova N."/>
            <person name="Dunfield P.F."/>
            <person name="Dedysh S.N."/>
            <person name="Liesack W."/>
            <person name="Saw J.H."/>
            <person name="Alam M."/>
            <person name="Chen Y."/>
            <person name="Murrell J.C."/>
            <person name="Richardson P."/>
        </authorList>
    </citation>
    <scope>NUCLEOTIDE SEQUENCE [LARGE SCALE GENOMIC DNA]</scope>
    <source>
        <strain evidence="2">ATCC 9039 / DSM 1715 / NCIMB 8712</strain>
    </source>
</reference>
<dbReference type="Gene3D" id="1.10.3290.10">
    <property type="entry name" value="Fido-like domain"/>
    <property type="match status" value="1"/>
</dbReference>
<dbReference type="HOGENOM" id="CLU_1552287_0_0_5"/>